<keyword evidence="5 6" id="KW-0472">Membrane</keyword>
<dbReference type="InterPro" id="IPR011701">
    <property type="entry name" value="MFS"/>
</dbReference>
<evidence type="ECO:0000256" key="6">
    <source>
        <dbReference type="SAM" id="Phobius"/>
    </source>
</evidence>
<dbReference type="RefSeq" id="WP_147092968.1">
    <property type="nucleotide sequence ID" value="NZ_BJVC01000002.1"/>
</dbReference>
<dbReference type="GO" id="GO:0016020">
    <property type="term" value="C:membrane"/>
    <property type="evidence" value="ECO:0007669"/>
    <property type="project" value="UniProtKB-SubCell"/>
</dbReference>
<evidence type="ECO:0000256" key="1">
    <source>
        <dbReference type="ARBA" id="ARBA00004141"/>
    </source>
</evidence>
<keyword evidence="4 6" id="KW-1133">Transmembrane helix</keyword>
<sequence length="519" mass="57557">MTEKGRSYFGLTGVIVLAMTTELNEQVSSQSLPDILGAMGLSHDPGTWFNSLYLSAEVMGMALAPWLALTLGVRRFAVFVSFTACLSAAFIPFTRTLTLIYILRMIEGLAGGFAVPLLLLVALRVLAPPVRLYGLAAYSLTATFFPNLSTALAGLWTDLVDWRFVFWQAIPFGSIALSLLWYGIPPEPTRLERVRNFDWRGALLILFGFGALSTLLQQGDRLDWFNSSLICVLALVSAVCLPLLVVNEWFQHTPLFRIQLLGRRNFAYGASTLLVFLVVSLASSTLPATFLQEVAGYRPEQIYPVTLEIAGIQLVMLPLMAVVLNSRTVDSRVVSLLGMGLIFMACVGDSFLTVAWNRNEFYLWQIFMGAGEAMIVMPLLMMSTNSLVPAEGPFASAMVNTPRAVSQAIGVWMLQLIHRWRGGLHSNRIVDQIGRDRYRTYQANALPLQHPAPLLPDGTPRTPDSVAVFKYQVAHQTAVLELSDAYLVIAAITVLLMFWVLLLPQRTYPPRLMFVKKRS</sequence>
<reference evidence="8 9" key="1">
    <citation type="submission" date="2019-07" db="EMBL/GenBank/DDBJ databases">
        <title>Whole genome shotgun sequence of Swaminathania salitolerans NBRC 104436.</title>
        <authorList>
            <person name="Hosoyama A."/>
            <person name="Uohara A."/>
            <person name="Ohji S."/>
            <person name="Ichikawa N."/>
        </authorList>
    </citation>
    <scope>NUCLEOTIDE SEQUENCE [LARGE SCALE GENOMIC DNA]</scope>
    <source>
        <strain evidence="8 9">NBRC 104436</strain>
    </source>
</reference>
<evidence type="ECO:0000313" key="8">
    <source>
        <dbReference type="EMBL" id="GEL01977.1"/>
    </source>
</evidence>
<keyword evidence="2" id="KW-0813">Transport</keyword>
<comment type="caution">
    <text evidence="8">The sequence shown here is derived from an EMBL/GenBank/DDBJ whole genome shotgun (WGS) entry which is preliminary data.</text>
</comment>
<dbReference type="Pfam" id="PF07690">
    <property type="entry name" value="MFS_1"/>
    <property type="match status" value="1"/>
</dbReference>
<dbReference type="InterPro" id="IPR036259">
    <property type="entry name" value="MFS_trans_sf"/>
</dbReference>
<dbReference type="PROSITE" id="PS50850">
    <property type="entry name" value="MFS"/>
    <property type="match status" value="1"/>
</dbReference>
<protein>
    <submittedName>
        <fullName evidence="8">MFS transporter</fullName>
    </submittedName>
</protein>
<feature type="transmembrane region" description="Helical" evidence="6">
    <location>
        <begin position="336"/>
        <end position="356"/>
    </location>
</feature>
<accession>A0A511BNR6</accession>
<feature type="transmembrane region" description="Helical" evidence="6">
    <location>
        <begin position="224"/>
        <end position="246"/>
    </location>
</feature>
<dbReference type="PANTHER" id="PTHR42718:SF9">
    <property type="entry name" value="MAJOR FACILITATOR SUPERFAMILY MULTIDRUG TRANSPORTER MFSC"/>
    <property type="match status" value="1"/>
</dbReference>
<organism evidence="8 9">
    <name type="scientific">Swaminathania salitolerans</name>
    <dbReference type="NCBI Taxonomy" id="182838"/>
    <lineage>
        <taxon>Bacteria</taxon>
        <taxon>Pseudomonadati</taxon>
        <taxon>Pseudomonadota</taxon>
        <taxon>Alphaproteobacteria</taxon>
        <taxon>Acetobacterales</taxon>
        <taxon>Acetobacteraceae</taxon>
        <taxon>Swaminathania</taxon>
    </lineage>
</organism>
<dbReference type="Proteomes" id="UP000321405">
    <property type="component" value="Unassembled WGS sequence"/>
</dbReference>
<name>A0A511BNR6_9PROT</name>
<evidence type="ECO:0000259" key="7">
    <source>
        <dbReference type="PROSITE" id="PS50850"/>
    </source>
</evidence>
<proteinExistence type="predicted"/>
<feature type="transmembrane region" description="Helical" evidence="6">
    <location>
        <begin position="76"/>
        <end position="93"/>
    </location>
</feature>
<dbReference type="SUPFAM" id="SSF103473">
    <property type="entry name" value="MFS general substrate transporter"/>
    <property type="match status" value="1"/>
</dbReference>
<dbReference type="AlphaFoldDB" id="A0A511BNR6"/>
<evidence type="ECO:0000256" key="5">
    <source>
        <dbReference type="ARBA" id="ARBA00023136"/>
    </source>
</evidence>
<dbReference type="GO" id="GO:0022857">
    <property type="term" value="F:transmembrane transporter activity"/>
    <property type="evidence" value="ECO:0007669"/>
    <property type="project" value="InterPro"/>
</dbReference>
<evidence type="ECO:0000256" key="3">
    <source>
        <dbReference type="ARBA" id="ARBA00022692"/>
    </source>
</evidence>
<feature type="transmembrane region" description="Helical" evidence="6">
    <location>
        <begin position="266"/>
        <end position="290"/>
    </location>
</feature>
<feature type="transmembrane region" description="Helical" evidence="6">
    <location>
        <begin position="197"/>
        <end position="218"/>
    </location>
</feature>
<feature type="transmembrane region" description="Helical" evidence="6">
    <location>
        <begin position="48"/>
        <end position="69"/>
    </location>
</feature>
<dbReference type="Gene3D" id="1.20.1250.20">
    <property type="entry name" value="MFS general substrate transporter like domains"/>
    <property type="match status" value="1"/>
</dbReference>
<evidence type="ECO:0000256" key="2">
    <source>
        <dbReference type="ARBA" id="ARBA00022448"/>
    </source>
</evidence>
<dbReference type="InterPro" id="IPR020846">
    <property type="entry name" value="MFS_dom"/>
</dbReference>
<comment type="subcellular location">
    <subcellularLocation>
        <location evidence="1">Membrane</location>
        <topology evidence="1">Multi-pass membrane protein</topology>
    </subcellularLocation>
</comment>
<evidence type="ECO:0000256" key="4">
    <source>
        <dbReference type="ARBA" id="ARBA00022989"/>
    </source>
</evidence>
<evidence type="ECO:0000313" key="9">
    <source>
        <dbReference type="Proteomes" id="UP000321405"/>
    </source>
</evidence>
<keyword evidence="3 6" id="KW-0812">Transmembrane</keyword>
<keyword evidence="9" id="KW-1185">Reference proteome</keyword>
<feature type="transmembrane region" description="Helical" evidence="6">
    <location>
        <begin position="135"/>
        <end position="156"/>
    </location>
</feature>
<dbReference type="EMBL" id="BJVC01000002">
    <property type="protein sequence ID" value="GEL01977.1"/>
    <property type="molecule type" value="Genomic_DNA"/>
</dbReference>
<feature type="domain" description="Major facilitator superfamily (MFS) profile" evidence="7">
    <location>
        <begin position="1"/>
        <end position="508"/>
    </location>
</feature>
<feature type="transmembrane region" description="Helical" evidence="6">
    <location>
        <begin position="485"/>
        <end position="503"/>
    </location>
</feature>
<feature type="transmembrane region" description="Helical" evidence="6">
    <location>
        <begin position="302"/>
        <end position="324"/>
    </location>
</feature>
<gene>
    <name evidence="8" type="primary">yhcA</name>
    <name evidence="8" type="ORF">SSA02_11400</name>
</gene>
<feature type="transmembrane region" description="Helical" evidence="6">
    <location>
        <begin position="162"/>
        <end position="185"/>
    </location>
</feature>
<dbReference type="OrthoDB" id="9812221at2"/>
<dbReference type="PANTHER" id="PTHR42718">
    <property type="entry name" value="MAJOR FACILITATOR SUPERFAMILY MULTIDRUG TRANSPORTER MFSC"/>
    <property type="match status" value="1"/>
</dbReference>
<feature type="transmembrane region" description="Helical" evidence="6">
    <location>
        <begin position="99"/>
        <end position="123"/>
    </location>
</feature>